<keyword evidence="1" id="KW-0326">Glycosidase</keyword>
<reference evidence="1 2" key="1">
    <citation type="journal article" date="2011" name="J. Bacteriol.">
        <title>Genome sequence of Brevibacillus laterosporus LMG 15441, a pathogen of invertebrates.</title>
        <authorList>
            <person name="Djukic M."/>
            <person name="Poehlein A."/>
            <person name="Thurmer A."/>
            <person name="Daniel R."/>
        </authorList>
    </citation>
    <scope>NUCLEOTIDE SEQUENCE [LARGE SCALE GENOMIC DNA]</scope>
    <source>
        <strain evidence="1 2">LMG 15441</strain>
    </source>
</reference>
<keyword evidence="1" id="KW-0378">Hydrolase</keyword>
<keyword evidence="1" id="KW-0858">Xylan degradation</keyword>
<dbReference type="InterPro" id="IPR029058">
    <property type="entry name" value="AB_hydrolase_fold"/>
</dbReference>
<dbReference type="InterPro" id="IPR050583">
    <property type="entry name" value="Mycobacterial_A85_antigen"/>
</dbReference>
<dbReference type="EMBL" id="CP007806">
    <property type="protein sequence ID" value="AIG28047.1"/>
    <property type="molecule type" value="Genomic_DNA"/>
</dbReference>
<dbReference type="InterPro" id="IPR000801">
    <property type="entry name" value="Esterase-like"/>
</dbReference>
<dbReference type="HOGENOM" id="CLU_039834_2_0_9"/>
<dbReference type="GO" id="GO:0016798">
    <property type="term" value="F:hydrolase activity, acting on glycosyl bonds"/>
    <property type="evidence" value="ECO:0007669"/>
    <property type="project" value="UniProtKB-KW"/>
</dbReference>
<organism evidence="1 2">
    <name type="scientific">Brevibacillus laterosporus LMG 15441</name>
    <dbReference type="NCBI Taxonomy" id="1042163"/>
    <lineage>
        <taxon>Bacteria</taxon>
        <taxon>Bacillati</taxon>
        <taxon>Bacillota</taxon>
        <taxon>Bacilli</taxon>
        <taxon>Bacillales</taxon>
        <taxon>Paenibacillaceae</taxon>
        <taxon>Brevibacillus</taxon>
    </lineage>
</organism>
<evidence type="ECO:0000313" key="1">
    <source>
        <dbReference type="EMBL" id="AIG28047.1"/>
    </source>
</evidence>
<dbReference type="KEGG" id="blr:BRLA_c037470"/>
<evidence type="ECO:0000313" key="2">
    <source>
        <dbReference type="Proteomes" id="UP000005850"/>
    </source>
</evidence>
<accession>A0A075R5Y0</accession>
<keyword evidence="1" id="KW-0119">Carbohydrate metabolism</keyword>
<dbReference type="PANTHER" id="PTHR48098">
    <property type="entry name" value="ENTEROCHELIN ESTERASE-RELATED"/>
    <property type="match status" value="1"/>
</dbReference>
<protein>
    <submittedName>
        <fullName evidence="1">Endo-1,4-beta-xylanase/feruloyl esterase</fullName>
    </submittedName>
</protein>
<dbReference type="SUPFAM" id="SSF53474">
    <property type="entry name" value="alpha/beta-Hydrolases"/>
    <property type="match status" value="1"/>
</dbReference>
<dbReference type="AlphaFoldDB" id="A0A075R5Y0"/>
<keyword evidence="2" id="KW-1185">Reference proteome</keyword>
<proteinExistence type="predicted"/>
<dbReference type="PANTHER" id="PTHR48098:SF3">
    <property type="entry name" value="IRON(III) ENTEROBACTIN ESTERASE"/>
    <property type="match status" value="1"/>
</dbReference>
<dbReference type="eggNOG" id="COG2382">
    <property type="taxonomic scope" value="Bacteria"/>
</dbReference>
<dbReference type="Proteomes" id="UP000005850">
    <property type="component" value="Chromosome"/>
</dbReference>
<name>A0A075R5Y0_BRELA</name>
<dbReference type="Gene3D" id="3.40.50.1820">
    <property type="entry name" value="alpha/beta hydrolase"/>
    <property type="match status" value="1"/>
</dbReference>
<gene>
    <name evidence="1" type="ORF">BRLA_c037470</name>
</gene>
<sequence>MSTSQTPKGSLSEVTLASQYLGTTETLLIYTPPFYSPLYSYPVLYAQDGRDYLSLGRLPGLLDRMLDKREIQNLIVVFIPVEKEKRRSRYHPDGEEFDAYIRFMAEEVAPYMDQHFATEPLSGGRTLIGDSLGGTVSLAAAIRYPHTFGNVASQSGALYESFYNLAANSQSFEQLSLYLEIGTKETAVSTSYGTIDLFTPHQRFVELLQQKKATFHLEISEGDHAWEHWQAHLPQIIRYFYS</sequence>
<dbReference type="STRING" id="1042163.BRLA_c037470"/>
<keyword evidence="1" id="KW-0624">Polysaccharide degradation</keyword>
<dbReference type="RefSeq" id="WP_003338787.1">
    <property type="nucleotide sequence ID" value="NZ_CP007806.1"/>
</dbReference>
<dbReference type="Pfam" id="PF00756">
    <property type="entry name" value="Esterase"/>
    <property type="match status" value="1"/>
</dbReference>
<dbReference type="GO" id="GO:0045493">
    <property type="term" value="P:xylan catabolic process"/>
    <property type="evidence" value="ECO:0007669"/>
    <property type="project" value="UniProtKB-KW"/>
</dbReference>